<dbReference type="EMBL" id="JAPFFF010000018">
    <property type="protein sequence ID" value="KAK8861159.1"/>
    <property type="molecule type" value="Genomic_DNA"/>
</dbReference>
<keyword evidence="2" id="KW-1185">Reference proteome</keyword>
<evidence type="ECO:0000313" key="1">
    <source>
        <dbReference type="EMBL" id="KAK8861159.1"/>
    </source>
</evidence>
<gene>
    <name evidence="1" type="ORF">M9Y10_012854</name>
</gene>
<dbReference type="Proteomes" id="UP001470230">
    <property type="component" value="Unassembled WGS sequence"/>
</dbReference>
<comment type="caution">
    <text evidence="1">The sequence shown here is derived from an EMBL/GenBank/DDBJ whole genome shotgun (WGS) entry which is preliminary data.</text>
</comment>
<name>A0ABR2IDJ4_9EUKA</name>
<organism evidence="1 2">
    <name type="scientific">Tritrichomonas musculus</name>
    <dbReference type="NCBI Taxonomy" id="1915356"/>
    <lineage>
        <taxon>Eukaryota</taxon>
        <taxon>Metamonada</taxon>
        <taxon>Parabasalia</taxon>
        <taxon>Tritrichomonadida</taxon>
        <taxon>Tritrichomonadidae</taxon>
        <taxon>Tritrichomonas</taxon>
    </lineage>
</organism>
<protein>
    <submittedName>
        <fullName evidence="1">Uncharacterized protein</fullName>
    </submittedName>
</protein>
<reference evidence="1 2" key="1">
    <citation type="submission" date="2024-04" db="EMBL/GenBank/DDBJ databases">
        <title>Tritrichomonas musculus Genome.</title>
        <authorList>
            <person name="Alves-Ferreira E."/>
            <person name="Grigg M."/>
            <person name="Lorenzi H."/>
            <person name="Galac M."/>
        </authorList>
    </citation>
    <scope>NUCLEOTIDE SEQUENCE [LARGE SCALE GENOMIC DNA]</scope>
    <source>
        <strain evidence="1 2">EAF2021</strain>
    </source>
</reference>
<sequence>MNRSESDISSIQEWRKRHNLIADRETLTRALDFIPPDPKNFHFFNYDPTLGPTDLSNISFKNDENHDSAVFSIPLSFTENSKSKFQSHDDTTKGLDIQAYMTPHNAPIYPLKR</sequence>
<accession>A0ABR2IDJ4</accession>
<proteinExistence type="predicted"/>
<evidence type="ECO:0000313" key="2">
    <source>
        <dbReference type="Proteomes" id="UP001470230"/>
    </source>
</evidence>